<protein>
    <submittedName>
        <fullName evidence="5">GntR family transcriptional regulator</fullName>
    </submittedName>
</protein>
<dbReference type="SMART" id="SM00895">
    <property type="entry name" value="FCD"/>
    <property type="match status" value="1"/>
</dbReference>
<dbReference type="PROSITE" id="PS50949">
    <property type="entry name" value="HTH_GNTR"/>
    <property type="match status" value="1"/>
</dbReference>
<evidence type="ECO:0000256" key="1">
    <source>
        <dbReference type="ARBA" id="ARBA00023015"/>
    </source>
</evidence>
<dbReference type="SUPFAM" id="SSF46785">
    <property type="entry name" value="Winged helix' DNA-binding domain"/>
    <property type="match status" value="1"/>
</dbReference>
<keyword evidence="3" id="KW-0804">Transcription</keyword>
<dbReference type="Proteomes" id="UP000635245">
    <property type="component" value="Unassembled WGS sequence"/>
</dbReference>
<dbReference type="GO" id="GO:0003700">
    <property type="term" value="F:DNA-binding transcription factor activity"/>
    <property type="evidence" value="ECO:0007669"/>
    <property type="project" value="InterPro"/>
</dbReference>
<proteinExistence type="predicted"/>
<dbReference type="Gene3D" id="1.10.10.10">
    <property type="entry name" value="Winged helix-like DNA-binding domain superfamily/Winged helix DNA-binding domain"/>
    <property type="match status" value="1"/>
</dbReference>
<evidence type="ECO:0000256" key="2">
    <source>
        <dbReference type="ARBA" id="ARBA00023125"/>
    </source>
</evidence>
<dbReference type="Pfam" id="PF00392">
    <property type="entry name" value="GntR"/>
    <property type="match status" value="1"/>
</dbReference>
<dbReference type="Gene3D" id="1.20.120.530">
    <property type="entry name" value="GntR ligand-binding domain-like"/>
    <property type="match status" value="1"/>
</dbReference>
<dbReference type="PANTHER" id="PTHR43537:SF45">
    <property type="entry name" value="GNTR FAMILY REGULATORY PROTEIN"/>
    <property type="match status" value="1"/>
</dbReference>
<dbReference type="AlphaFoldDB" id="A0A934QNL5"/>
<evidence type="ECO:0000313" key="5">
    <source>
        <dbReference type="EMBL" id="MBK1783525.1"/>
    </source>
</evidence>
<sequence length="245" mass="26328">MDDVPPGPLGQCPRVQGVPGRGAAVREVAPRGGRVGTKVDQVYRALRDDILAHRAEQGAALDEAALAGSFGVSRTPVREALRLLQSEGLLVAGPRRQLFVVDLSDRHRREVAILRDALEGSAAVEACEQRRPEDLDALRLLVLKQRRAARSADAEAFLGLDEEFHRDLAGVARMPTLSTLLGHLGAFVRLARIGEPTGADHMLGLADEHDHLLDLLEARDAEGLRTALSTHIHDTGQRSAGPADG</sequence>
<dbReference type="InterPro" id="IPR011711">
    <property type="entry name" value="GntR_C"/>
</dbReference>
<name>A0A934QNL5_9PSEU</name>
<dbReference type="SUPFAM" id="SSF48008">
    <property type="entry name" value="GntR ligand-binding domain-like"/>
    <property type="match status" value="1"/>
</dbReference>
<dbReference type="EMBL" id="JAENJH010000001">
    <property type="protein sequence ID" value="MBK1783525.1"/>
    <property type="molecule type" value="Genomic_DNA"/>
</dbReference>
<dbReference type="SMART" id="SM00345">
    <property type="entry name" value="HTH_GNTR"/>
    <property type="match status" value="1"/>
</dbReference>
<comment type="caution">
    <text evidence="5">The sequence shown here is derived from an EMBL/GenBank/DDBJ whole genome shotgun (WGS) entry which is preliminary data.</text>
</comment>
<gene>
    <name evidence="5" type="ORF">JHE00_04240</name>
</gene>
<dbReference type="PANTHER" id="PTHR43537">
    <property type="entry name" value="TRANSCRIPTIONAL REGULATOR, GNTR FAMILY"/>
    <property type="match status" value="1"/>
</dbReference>
<dbReference type="PRINTS" id="PR00035">
    <property type="entry name" value="HTHGNTR"/>
</dbReference>
<dbReference type="GO" id="GO:0003677">
    <property type="term" value="F:DNA binding"/>
    <property type="evidence" value="ECO:0007669"/>
    <property type="project" value="UniProtKB-KW"/>
</dbReference>
<evidence type="ECO:0000259" key="4">
    <source>
        <dbReference type="PROSITE" id="PS50949"/>
    </source>
</evidence>
<evidence type="ECO:0000256" key="3">
    <source>
        <dbReference type="ARBA" id="ARBA00023163"/>
    </source>
</evidence>
<keyword evidence="2" id="KW-0238">DNA-binding</keyword>
<dbReference type="InterPro" id="IPR036390">
    <property type="entry name" value="WH_DNA-bd_sf"/>
</dbReference>
<dbReference type="CDD" id="cd07377">
    <property type="entry name" value="WHTH_GntR"/>
    <property type="match status" value="1"/>
</dbReference>
<keyword evidence="1" id="KW-0805">Transcription regulation</keyword>
<accession>A0A934QNL5</accession>
<organism evidence="5 6">
    <name type="scientific">Prauserella cavernicola</name>
    <dbReference type="NCBI Taxonomy" id="2800127"/>
    <lineage>
        <taxon>Bacteria</taxon>
        <taxon>Bacillati</taxon>
        <taxon>Actinomycetota</taxon>
        <taxon>Actinomycetes</taxon>
        <taxon>Pseudonocardiales</taxon>
        <taxon>Pseudonocardiaceae</taxon>
        <taxon>Prauserella</taxon>
    </lineage>
</organism>
<evidence type="ECO:0000313" key="6">
    <source>
        <dbReference type="Proteomes" id="UP000635245"/>
    </source>
</evidence>
<keyword evidence="6" id="KW-1185">Reference proteome</keyword>
<dbReference type="InterPro" id="IPR000524">
    <property type="entry name" value="Tscrpt_reg_HTH_GntR"/>
</dbReference>
<dbReference type="Pfam" id="PF07729">
    <property type="entry name" value="FCD"/>
    <property type="match status" value="1"/>
</dbReference>
<dbReference type="InterPro" id="IPR008920">
    <property type="entry name" value="TF_FadR/GntR_C"/>
</dbReference>
<dbReference type="InterPro" id="IPR036388">
    <property type="entry name" value="WH-like_DNA-bd_sf"/>
</dbReference>
<feature type="domain" description="HTH gntR-type" evidence="4">
    <location>
        <begin position="36"/>
        <end position="103"/>
    </location>
</feature>
<reference evidence="5" key="1">
    <citation type="submission" date="2020-12" db="EMBL/GenBank/DDBJ databases">
        <title>Prauserella sp. ASG 168, a novel actinomycete isolated from cave rock.</title>
        <authorList>
            <person name="Suriyachadkun C."/>
        </authorList>
    </citation>
    <scope>NUCLEOTIDE SEQUENCE</scope>
    <source>
        <strain evidence="5">ASG 168</strain>
    </source>
</reference>